<dbReference type="GO" id="GO:0008168">
    <property type="term" value="F:methyltransferase activity"/>
    <property type="evidence" value="ECO:0007669"/>
    <property type="project" value="UniProtKB-KW"/>
</dbReference>
<proteinExistence type="predicted"/>
<keyword evidence="2" id="KW-0489">Methyltransferase</keyword>
<organism evidence="2 3">
    <name type="scientific">Microlunatus spumicola</name>
    <dbReference type="NCBI Taxonomy" id="81499"/>
    <lineage>
        <taxon>Bacteria</taxon>
        <taxon>Bacillati</taxon>
        <taxon>Actinomycetota</taxon>
        <taxon>Actinomycetes</taxon>
        <taxon>Propionibacteriales</taxon>
        <taxon>Propionibacteriaceae</taxon>
        <taxon>Microlunatus</taxon>
    </lineage>
</organism>
<dbReference type="SUPFAM" id="SSF53335">
    <property type="entry name" value="S-adenosyl-L-methionine-dependent methyltransferases"/>
    <property type="match status" value="1"/>
</dbReference>
<dbReference type="InterPro" id="IPR050508">
    <property type="entry name" value="Methyltransf_Superfamily"/>
</dbReference>
<gene>
    <name evidence="2" type="ORF">GCM10022197_29650</name>
</gene>
<dbReference type="CDD" id="cd02440">
    <property type="entry name" value="AdoMet_MTases"/>
    <property type="match status" value="1"/>
</dbReference>
<name>A0ABP6XSY5_9ACTN</name>
<dbReference type="InterPro" id="IPR029063">
    <property type="entry name" value="SAM-dependent_MTases_sf"/>
</dbReference>
<keyword evidence="2" id="KW-0808">Transferase</keyword>
<evidence type="ECO:0000259" key="1">
    <source>
        <dbReference type="Pfam" id="PF13649"/>
    </source>
</evidence>
<evidence type="ECO:0000313" key="3">
    <source>
        <dbReference type="Proteomes" id="UP001500767"/>
    </source>
</evidence>
<dbReference type="InterPro" id="IPR041698">
    <property type="entry name" value="Methyltransf_25"/>
</dbReference>
<dbReference type="Pfam" id="PF13649">
    <property type="entry name" value="Methyltransf_25"/>
    <property type="match status" value="1"/>
</dbReference>
<dbReference type="PANTHER" id="PTHR42912">
    <property type="entry name" value="METHYLTRANSFERASE"/>
    <property type="match status" value="1"/>
</dbReference>
<dbReference type="EMBL" id="BAAAYR010000004">
    <property type="protein sequence ID" value="GAA3571242.1"/>
    <property type="molecule type" value="Genomic_DNA"/>
</dbReference>
<dbReference type="GO" id="GO:0032259">
    <property type="term" value="P:methylation"/>
    <property type="evidence" value="ECO:0007669"/>
    <property type="project" value="UniProtKB-KW"/>
</dbReference>
<evidence type="ECO:0000313" key="2">
    <source>
        <dbReference type="EMBL" id="GAA3571242.1"/>
    </source>
</evidence>
<sequence>MSGARQPGHGHDPATDELRDAHDVLAAFYVERLTGALEASPRDRSVLDLFAALVTQAGLGTEVADVGCGTGRLEPYLAFVGLRPSGVDLSREMVRVARRDQPGFTFEVADLRHLPYADASLPGVVCWYSLMYLPPDERPAALAELARVVRPGGHLVTAWKLGDDSARRGGLTTGLGIAFDVWWLSAPTMEHGLTRAGFETVFWAGRPATDEEDAPSGYLVVRRTGSTPAP</sequence>
<dbReference type="Gene3D" id="3.40.50.150">
    <property type="entry name" value="Vaccinia Virus protein VP39"/>
    <property type="match status" value="1"/>
</dbReference>
<feature type="domain" description="Methyltransferase" evidence="1">
    <location>
        <begin position="63"/>
        <end position="153"/>
    </location>
</feature>
<dbReference type="RefSeq" id="WP_204913398.1">
    <property type="nucleotide sequence ID" value="NZ_BAAAYR010000004.1"/>
</dbReference>
<protein>
    <submittedName>
        <fullName evidence="2">Class I SAM-dependent methyltransferase</fullName>
    </submittedName>
</protein>
<accession>A0ABP6XSY5</accession>
<keyword evidence="3" id="KW-1185">Reference proteome</keyword>
<comment type="caution">
    <text evidence="2">The sequence shown here is derived from an EMBL/GenBank/DDBJ whole genome shotgun (WGS) entry which is preliminary data.</text>
</comment>
<dbReference type="Proteomes" id="UP001500767">
    <property type="component" value="Unassembled WGS sequence"/>
</dbReference>
<reference evidence="3" key="1">
    <citation type="journal article" date="2019" name="Int. J. Syst. Evol. Microbiol.">
        <title>The Global Catalogue of Microorganisms (GCM) 10K type strain sequencing project: providing services to taxonomists for standard genome sequencing and annotation.</title>
        <authorList>
            <consortium name="The Broad Institute Genomics Platform"/>
            <consortium name="The Broad Institute Genome Sequencing Center for Infectious Disease"/>
            <person name="Wu L."/>
            <person name="Ma J."/>
        </authorList>
    </citation>
    <scope>NUCLEOTIDE SEQUENCE [LARGE SCALE GENOMIC DNA]</scope>
    <source>
        <strain evidence="3">JCM 16540</strain>
    </source>
</reference>